<feature type="transmembrane region" description="Helical" evidence="6">
    <location>
        <begin position="23"/>
        <end position="40"/>
    </location>
</feature>
<keyword evidence="4 6" id="KW-1133">Transmembrane helix</keyword>
<reference evidence="8 9" key="1">
    <citation type="submission" date="2016-10" db="EMBL/GenBank/DDBJ databases">
        <authorList>
            <person name="de Groot N.N."/>
        </authorList>
    </citation>
    <scope>NUCLEOTIDE SEQUENCE [LARGE SCALE GENOMIC DNA]</scope>
    <source>
        <strain evidence="8 9">AR40</strain>
    </source>
</reference>
<name>A0A1H9RL85_BUTFI</name>
<feature type="transmembrane region" description="Helical" evidence="6">
    <location>
        <begin position="75"/>
        <end position="95"/>
    </location>
</feature>
<dbReference type="OrthoDB" id="9800416at2"/>
<dbReference type="RefSeq" id="WP_074755793.1">
    <property type="nucleotide sequence ID" value="NZ_FOGJ01000010.1"/>
</dbReference>
<feature type="transmembrane region" description="Helical" evidence="6">
    <location>
        <begin position="107"/>
        <end position="125"/>
    </location>
</feature>
<keyword evidence="2" id="KW-0813">Transport</keyword>
<feature type="transmembrane region" description="Helical" evidence="6">
    <location>
        <begin position="199"/>
        <end position="217"/>
    </location>
</feature>
<dbReference type="EMBL" id="FOGJ01000010">
    <property type="protein sequence ID" value="SER73407.1"/>
    <property type="molecule type" value="Genomic_DNA"/>
</dbReference>
<dbReference type="PROSITE" id="PS50850">
    <property type="entry name" value="MFS"/>
    <property type="match status" value="1"/>
</dbReference>
<dbReference type="InterPro" id="IPR011701">
    <property type="entry name" value="MFS"/>
</dbReference>
<feature type="transmembrane region" description="Helical" evidence="6">
    <location>
        <begin position="271"/>
        <end position="290"/>
    </location>
</feature>
<evidence type="ECO:0000259" key="7">
    <source>
        <dbReference type="PROSITE" id="PS50850"/>
    </source>
</evidence>
<evidence type="ECO:0000256" key="2">
    <source>
        <dbReference type="ARBA" id="ARBA00022448"/>
    </source>
</evidence>
<dbReference type="Gene3D" id="1.20.1250.20">
    <property type="entry name" value="MFS general substrate transporter like domains"/>
    <property type="match status" value="1"/>
</dbReference>
<keyword evidence="3 6" id="KW-0812">Transmembrane</keyword>
<comment type="subcellular location">
    <subcellularLocation>
        <location evidence="1">Cell membrane</location>
        <topology evidence="1">Multi-pass membrane protein</topology>
    </subcellularLocation>
</comment>
<dbReference type="PANTHER" id="PTHR24064">
    <property type="entry name" value="SOLUTE CARRIER FAMILY 22 MEMBER"/>
    <property type="match status" value="1"/>
</dbReference>
<dbReference type="InterPro" id="IPR036259">
    <property type="entry name" value="MFS_trans_sf"/>
</dbReference>
<dbReference type="SUPFAM" id="SSF103473">
    <property type="entry name" value="MFS general substrate transporter"/>
    <property type="match status" value="1"/>
</dbReference>
<organism evidence="8 9">
    <name type="scientific">Butyrivibrio fibrisolvens</name>
    <dbReference type="NCBI Taxonomy" id="831"/>
    <lineage>
        <taxon>Bacteria</taxon>
        <taxon>Bacillati</taxon>
        <taxon>Bacillota</taxon>
        <taxon>Clostridia</taxon>
        <taxon>Lachnospirales</taxon>
        <taxon>Lachnospiraceae</taxon>
        <taxon>Butyrivibrio</taxon>
    </lineage>
</organism>
<evidence type="ECO:0000256" key="4">
    <source>
        <dbReference type="ARBA" id="ARBA00022989"/>
    </source>
</evidence>
<feature type="transmembrane region" description="Helical" evidence="6">
    <location>
        <begin position="332"/>
        <end position="349"/>
    </location>
</feature>
<feature type="transmembrane region" description="Helical" evidence="6">
    <location>
        <begin position="131"/>
        <end position="152"/>
    </location>
</feature>
<dbReference type="InterPro" id="IPR005829">
    <property type="entry name" value="Sugar_transporter_CS"/>
</dbReference>
<protein>
    <submittedName>
        <fullName evidence="8">Sugar phosphate permease</fullName>
    </submittedName>
</protein>
<dbReference type="Pfam" id="PF07690">
    <property type="entry name" value="MFS_1"/>
    <property type="match status" value="1"/>
</dbReference>
<evidence type="ECO:0000256" key="5">
    <source>
        <dbReference type="ARBA" id="ARBA00023136"/>
    </source>
</evidence>
<dbReference type="AlphaFoldDB" id="A0A1H9RL85"/>
<dbReference type="PROSITE" id="PS00216">
    <property type="entry name" value="SUGAR_TRANSPORT_1"/>
    <property type="match status" value="1"/>
</dbReference>
<evidence type="ECO:0000313" key="9">
    <source>
        <dbReference type="Proteomes" id="UP000182584"/>
    </source>
</evidence>
<evidence type="ECO:0000256" key="1">
    <source>
        <dbReference type="ARBA" id="ARBA00004651"/>
    </source>
</evidence>
<dbReference type="GO" id="GO:0005886">
    <property type="term" value="C:plasma membrane"/>
    <property type="evidence" value="ECO:0007669"/>
    <property type="project" value="UniProtKB-SubCell"/>
</dbReference>
<evidence type="ECO:0000313" key="8">
    <source>
        <dbReference type="EMBL" id="SER73407.1"/>
    </source>
</evidence>
<accession>A0A1H9RL85</accession>
<feature type="domain" description="Major facilitator superfamily (MFS) profile" evidence="7">
    <location>
        <begin position="30"/>
        <end position="450"/>
    </location>
</feature>
<feature type="transmembrane region" description="Helical" evidence="6">
    <location>
        <begin position="302"/>
        <end position="323"/>
    </location>
</feature>
<feature type="transmembrane region" description="Helical" evidence="6">
    <location>
        <begin position="355"/>
        <end position="374"/>
    </location>
</feature>
<feature type="transmembrane region" description="Helical" evidence="6">
    <location>
        <begin position="395"/>
        <end position="414"/>
    </location>
</feature>
<dbReference type="Proteomes" id="UP000182584">
    <property type="component" value="Unassembled WGS sequence"/>
</dbReference>
<sequence>MNTEEKESRQLLRLNKEASRKKPLHYIGVAMILLTIIYIVDEITSNMNAAMQPYVLFDLFNISSRNVNTPEYTKAFNVVAPIQVFSNLLLIITPFYKALSDKYGRKLFLMINTVGMGIGMCIVMTSQNVAWYILGMLFMMFFTPNDMQVLYIMETAPKQKRATYSFIAKGIALVSVSLIGVFSRIFLNDNEPSSWRLVYAIPVVSAIVIGLLSYLFMHETPVFLEQRMGYLSLTKDEREKKLREDKEKGTSEEGGVFRAIRFIFTNKQLRWIFIAGFIFFATTFYTSYYATVLEGAMSTDMVATALVIYPFFNGLITILSGFFSDKLGRKKVCLILGSVTIIGLLMFVLSCRLGLGPIAAGISYGCSIGGLWSMSDTLILTMPAESSPSGMRSSVMGTISVLIGAGMFLGQTIFIVCQNFLPMDVLFMIICLPFMALSLIILITKVKETKDADLDNITADTYK</sequence>
<feature type="transmembrane region" description="Helical" evidence="6">
    <location>
        <begin position="164"/>
        <end position="187"/>
    </location>
</feature>
<keyword evidence="5 6" id="KW-0472">Membrane</keyword>
<evidence type="ECO:0000256" key="6">
    <source>
        <dbReference type="SAM" id="Phobius"/>
    </source>
</evidence>
<dbReference type="CDD" id="cd06174">
    <property type="entry name" value="MFS"/>
    <property type="match status" value="1"/>
</dbReference>
<dbReference type="eggNOG" id="ENOG50328T5">
    <property type="taxonomic scope" value="Bacteria"/>
</dbReference>
<proteinExistence type="predicted"/>
<dbReference type="InterPro" id="IPR020846">
    <property type="entry name" value="MFS_dom"/>
</dbReference>
<dbReference type="GO" id="GO:0022857">
    <property type="term" value="F:transmembrane transporter activity"/>
    <property type="evidence" value="ECO:0007669"/>
    <property type="project" value="InterPro"/>
</dbReference>
<gene>
    <name evidence="8" type="ORF">SAMN04487884_11018</name>
</gene>
<feature type="transmembrane region" description="Helical" evidence="6">
    <location>
        <begin position="420"/>
        <end position="443"/>
    </location>
</feature>
<evidence type="ECO:0000256" key="3">
    <source>
        <dbReference type="ARBA" id="ARBA00022692"/>
    </source>
</evidence>